<reference evidence="2 3" key="1">
    <citation type="submission" date="2023-06" db="EMBL/GenBank/DDBJ databases">
        <title>Sporosarcina sp. nov., isolated from Korean tranditional fermented seafood 'Jeotgal'.</title>
        <authorList>
            <person name="Yang A.I."/>
            <person name="Shin N.-R."/>
        </authorList>
    </citation>
    <scope>NUCLEOTIDE SEQUENCE [LARGE SCALE GENOMIC DNA]</scope>
    <source>
        <strain evidence="2 3">T2O-4</strain>
    </source>
</reference>
<feature type="chain" id="PRO_5045584701" evidence="1">
    <location>
        <begin position="24"/>
        <end position="165"/>
    </location>
</feature>
<organism evidence="2 3">
    <name type="scientific">Sporosarcina oncorhynchi</name>
    <dbReference type="NCBI Taxonomy" id="3056444"/>
    <lineage>
        <taxon>Bacteria</taxon>
        <taxon>Bacillati</taxon>
        <taxon>Bacillota</taxon>
        <taxon>Bacilli</taxon>
        <taxon>Bacillales</taxon>
        <taxon>Caryophanaceae</taxon>
        <taxon>Sporosarcina</taxon>
    </lineage>
</organism>
<keyword evidence="1" id="KW-0732">Signal</keyword>
<name>A0ABZ0L2X1_9BACL</name>
<evidence type="ECO:0000256" key="1">
    <source>
        <dbReference type="SAM" id="SignalP"/>
    </source>
</evidence>
<evidence type="ECO:0000313" key="2">
    <source>
        <dbReference type="EMBL" id="WOV86813.1"/>
    </source>
</evidence>
<accession>A0ABZ0L2X1</accession>
<keyword evidence="3" id="KW-1185">Reference proteome</keyword>
<gene>
    <name evidence="2" type="ORF">QWT69_13165</name>
</gene>
<dbReference type="RefSeq" id="WP_317966332.1">
    <property type="nucleotide sequence ID" value="NZ_CP129118.1"/>
</dbReference>
<proteinExistence type="predicted"/>
<sequence length="165" mass="17842">MAKRMLSLLMLVVLGLLITGCGNETKPASEVDITDESKATDIIQEAVSTLVAMSDEVENFPEGVPLPESYIVNVDMNMGGIRNVVLEIGEPDLRAMVERFNKEIVAAGHSEDILEEMEKDETGLYTVTGTIVANDGSHVMITIGEYEPGGARVEGNTGSITYMIY</sequence>
<dbReference type="EMBL" id="CP129118">
    <property type="protein sequence ID" value="WOV86813.1"/>
    <property type="molecule type" value="Genomic_DNA"/>
</dbReference>
<evidence type="ECO:0000313" key="3">
    <source>
        <dbReference type="Proteomes" id="UP001303902"/>
    </source>
</evidence>
<dbReference type="Proteomes" id="UP001303902">
    <property type="component" value="Chromosome"/>
</dbReference>
<feature type="signal peptide" evidence="1">
    <location>
        <begin position="1"/>
        <end position="23"/>
    </location>
</feature>
<protein>
    <submittedName>
        <fullName evidence="2">Uncharacterized protein</fullName>
    </submittedName>
</protein>
<dbReference type="PROSITE" id="PS51257">
    <property type="entry name" value="PROKAR_LIPOPROTEIN"/>
    <property type="match status" value="1"/>
</dbReference>